<dbReference type="AlphaFoldDB" id="A0A3B0Z0K1"/>
<reference evidence="1" key="1">
    <citation type="submission" date="2018-06" db="EMBL/GenBank/DDBJ databases">
        <authorList>
            <person name="Zhirakovskaya E."/>
        </authorList>
    </citation>
    <scope>NUCLEOTIDE SEQUENCE</scope>
</reference>
<organism evidence="1">
    <name type="scientific">hydrothermal vent metagenome</name>
    <dbReference type="NCBI Taxonomy" id="652676"/>
    <lineage>
        <taxon>unclassified sequences</taxon>
        <taxon>metagenomes</taxon>
        <taxon>ecological metagenomes</taxon>
    </lineage>
</organism>
<protein>
    <submittedName>
        <fullName evidence="1">Uncharacterized protein</fullName>
    </submittedName>
</protein>
<dbReference type="EMBL" id="UOFL01000056">
    <property type="protein sequence ID" value="VAW74236.1"/>
    <property type="molecule type" value="Genomic_DNA"/>
</dbReference>
<proteinExistence type="predicted"/>
<evidence type="ECO:0000313" key="1">
    <source>
        <dbReference type="EMBL" id="VAW74236.1"/>
    </source>
</evidence>
<accession>A0A3B0Z0K1</accession>
<gene>
    <name evidence="1" type="ORF">MNBD_GAMMA12-3492</name>
</gene>
<sequence>MLIKIYGPYISSTSPHEVTIAEPSTLFLFRATSNANDFGKEKHQVLQTVSVISIKYPSVENVNDLINMLPDRFAASFDYCVKN</sequence>
<name>A0A3B0Z0K1_9ZZZZ</name>